<feature type="transmembrane region" description="Helical" evidence="6">
    <location>
        <begin position="21"/>
        <end position="43"/>
    </location>
</feature>
<dbReference type="InterPro" id="IPR051258">
    <property type="entry name" value="Diverse_Substrate_Transporter"/>
</dbReference>
<dbReference type="Proteomes" id="UP001449795">
    <property type="component" value="Chromosome"/>
</dbReference>
<keyword evidence="3 6" id="KW-0812">Transmembrane</keyword>
<feature type="transmembrane region" description="Helical" evidence="6">
    <location>
        <begin position="49"/>
        <end position="67"/>
    </location>
</feature>
<feature type="transmembrane region" description="Helical" evidence="6">
    <location>
        <begin position="248"/>
        <end position="269"/>
    </location>
</feature>
<evidence type="ECO:0000256" key="6">
    <source>
        <dbReference type="SAM" id="Phobius"/>
    </source>
</evidence>
<proteinExistence type="predicted"/>
<feature type="transmembrane region" description="Helical" evidence="6">
    <location>
        <begin position="130"/>
        <end position="151"/>
    </location>
</feature>
<reference evidence="8 9" key="1">
    <citation type="submission" date="2024-04" db="EMBL/GenBank/DDBJ databases">
        <title>Complete genome sequence of Nguyenibacter vanlangesis HBCM-1154, a strain capable of nitrogen fixation, IAA production, and phosphorus solubilization isolated from sugarcane soil.</title>
        <authorList>
            <person name="MY HANH P."/>
        </authorList>
    </citation>
    <scope>NUCLEOTIDE SEQUENCE [LARGE SCALE GENOMIC DNA]</scope>
    <source>
        <strain evidence="8 9">HBCM 1154</strain>
    </source>
</reference>
<evidence type="ECO:0000256" key="3">
    <source>
        <dbReference type="ARBA" id="ARBA00022692"/>
    </source>
</evidence>
<keyword evidence="5 6" id="KW-0472">Membrane</keyword>
<dbReference type="RefSeq" id="WP_342627613.1">
    <property type="nucleotide sequence ID" value="NZ_CP152276.1"/>
</dbReference>
<feature type="transmembrane region" description="Helical" evidence="6">
    <location>
        <begin position="105"/>
        <end position="123"/>
    </location>
</feature>
<dbReference type="SUPFAM" id="SSF103481">
    <property type="entry name" value="Multidrug resistance efflux transporter EmrE"/>
    <property type="match status" value="2"/>
</dbReference>
<evidence type="ECO:0000256" key="4">
    <source>
        <dbReference type="ARBA" id="ARBA00022989"/>
    </source>
</evidence>
<keyword evidence="9" id="KW-1185">Reference proteome</keyword>
<comment type="subcellular location">
    <subcellularLocation>
        <location evidence="1">Cell membrane</location>
        <topology evidence="1">Multi-pass membrane protein</topology>
    </subcellularLocation>
</comment>
<feature type="transmembrane region" description="Helical" evidence="6">
    <location>
        <begin position="275"/>
        <end position="293"/>
    </location>
</feature>
<dbReference type="PANTHER" id="PTHR42920">
    <property type="entry name" value="OS03G0707200 PROTEIN-RELATED"/>
    <property type="match status" value="1"/>
</dbReference>
<gene>
    <name evidence="8" type="ORF">AAC691_15810</name>
</gene>
<dbReference type="Pfam" id="PF00892">
    <property type="entry name" value="EamA"/>
    <property type="match status" value="1"/>
</dbReference>
<keyword evidence="4 6" id="KW-1133">Transmembrane helix</keyword>
<name>A0ABZ3D263_9PROT</name>
<accession>A0ABZ3D263</accession>
<dbReference type="Gene3D" id="1.10.3730.20">
    <property type="match status" value="1"/>
</dbReference>
<evidence type="ECO:0000313" key="8">
    <source>
        <dbReference type="EMBL" id="XAE41740.1"/>
    </source>
</evidence>
<dbReference type="InterPro" id="IPR037185">
    <property type="entry name" value="EmrE-like"/>
</dbReference>
<evidence type="ECO:0000256" key="5">
    <source>
        <dbReference type="ARBA" id="ARBA00023136"/>
    </source>
</evidence>
<dbReference type="InterPro" id="IPR000620">
    <property type="entry name" value="EamA_dom"/>
</dbReference>
<organism evidence="8 9">
    <name type="scientific">Nguyenibacter vanlangensis</name>
    <dbReference type="NCBI Taxonomy" id="1216886"/>
    <lineage>
        <taxon>Bacteria</taxon>
        <taxon>Pseudomonadati</taxon>
        <taxon>Pseudomonadota</taxon>
        <taxon>Alphaproteobacteria</taxon>
        <taxon>Acetobacterales</taxon>
        <taxon>Acetobacteraceae</taxon>
        <taxon>Nguyenibacter</taxon>
    </lineage>
</organism>
<feature type="transmembrane region" description="Helical" evidence="6">
    <location>
        <begin position="212"/>
        <end position="236"/>
    </location>
</feature>
<protein>
    <submittedName>
        <fullName evidence="8">EamA family transporter</fullName>
    </submittedName>
</protein>
<evidence type="ECO:0000256" key="2">
    <source>
        <dbReference type="ARBA" id="ARBA00022475"/>
    </source>
</evidence>
<keyword evidence="2" id="KW-1003">Cell membrane</keyword>
<feature type="transmembrane region" description="Helical" evidence="6">
    <location>
        <begin position="188"/>
        <end position="206"/>
    </location>
</feature>
<sequence length="307" mass="31069">MATGTAPDAISGQKPGGPVGAALLLLGGIASFQVGGSLAKLVFVQFGPLGTVSLRLWLGAILLGALVRPWRAAPDRGTLLLVARYGASIAVMNMLFYLALARLPLGIAVAVEFLGPLILTFAESRRPVDLLLAALVLAGLGLLLQPGAALHDGGIDLLGVVFALLAGAAWAVYILVGARVSRRMDAPRATAIGLAVGALLATPVFVPTLPHVAAHPAAAALAGVVAVLSSALPYTLEMLAMKHLNARQYGILASLDPVMAALIGLALLGERLAPSQWIGILCIVAASIGGVMVPRAARPAAATAGEP</sequence>
<dbReference type="EMBL" id="CP152276">
    <property type="protein sequence ID" value="XAE41740.1"/>
    <property type="molecule type" value="Genomic_DNA"/>
</dbReference>
<feature type="domain" description="EamA" evidence="7">
    <location>
        <begin position="158"/>
        <end position="288"/>
    </location>
</feature>
<evidence type="ECO:0000259" key="7">
    <source>
        <dbReference type="Pfam" id="PF00892"/>
    </source>
</evidence>
<evidence type="ECO:0000313" key="9">
    <source>
        <dbReference type="Proteomes" id="UP001449795"/>
    </source>
</evidence>
<evidence type="ECO:0000256" key="1">
    <source>
        <dbReference type="ARBA" id="ARBA00004651"/>
    </source>
</evidence>
<feature type="transmembrane region" description="Helical" evidence="6">
    <location>
        <begin position="157"/>
        <end position="176"/>
    </location>
</feature>
<dbReference type="PANTHER" id="PTHR42920:SF24">
    <property type="entry name" value="AROMATIC AMINO ACID EXPORTER YDDG"/>
    <property type="match status" value="1"/>
</dbReference>